<sequence length="81" mass="9104">MTQPFDIFVEWDAEARVWYVTDSGVPGLATEADTLEALVEKVRMMVPELLELNDHPAALRHGTDVPIHVHAERLERIRAAG</sequence>
<dbReference type="Proteomes" id="UP000076400">
    <property type="component" value="Unassembled WGS sequence"/>
</dbReference>
<accession>A0A154WEZ5</accession>
<dbReference type="EMBL" id="LPXN01000057">
    <property type="protein sequence ID" value="KZD12094.1"/>
    <property type="molecule type" value="Genomic_DNA"/>
</dbReference>
<evidence type="ECO:0000313" key="3">
    <source>
        <dbReference type="Proteomes" id="UP000076400"/>
    </source>
</evidence>
<dbReference type="STRING" id="580166.AUP43_05515"/>
<comment type="caution">
    <text evidence="2">The sequence shown here is derived from an EMBL/GenBank/DDBJ whole genome shotgun (WGS) entry which is preliminary data.</text>
</comment>
<evidence type="ECO:0000259" key="1">
    <source>
        <dbReference type="Pfam" id="PF08972"/>
    </source>
</evidence>
<reference evidence="2 3" key="1">
    <citation type="submission" date="2015-12" db="EMBL/GenBank/DDBJ databases">
        <title>Genome sequence of Oceanibaculum pacificum MCCC 1A02656.</title>
        <authorList>
            <person name="Lu L."/>
            <person name="Lai Q."/>
            <person name="Shao Z."/>
            <person name="Qian P."/>
        </authorList>
    </citation>
    <scope>NUCLEOTIDE SEQUENCE [LARGE SCALE GENOMIC DNA]</scope>
    <source>
        <strain evidence="2 3">MCCC 1A02656</strain>
    </source>
</reference>
<dbReference type="RefSeq" id="WP_067553230.1">
    <property type="nucleotide sequence ID" value="NZ_LPXN01000057.1"/>
</dbReference>
<dbReference type="AlphaFoldDB" id="A0A154WEZ5"/>
<dbReference type="InterPro" id="IPR015066">
    <property type="entry name" value="DUF1902"/>
</dbReference>
<organism evidence="2 3">
    <name type="scientific">Oceanibaculum pacificum</name>
    <dbReference type="NCBI Taxonomy" id="580166"/>
    <lineage>
        <taxon>Bacteria</taxon>
        <taxon>Pseudomonadati</taxon>
        <taxon>Pseudomonadota</taxon>
        <taxon>Alphaproteobacteria</taxon>
        <taxon>Rhodospirillales</taxon>
        <taxon>Oceanibaculaceae</taxon>
        <taxon>Oceanibaculum</taxon>
    </lineage>
</organism>
<dbReference type="SUPFAM" id="SSF143100">
    <property type="entry name" value="TTHA1013/TTHA0281-like"/>
    <property type="match status" value="1"/>
</dbReference>
<dbReference type="OrthoDB" id="7365383at2"/>
<protein>
    <recommendedName>
        <fullName evidence="1">DUF1902 domain-containing protein</fullName>
    </recommendedName>
</protein>
<dbReference type="Gene3D" id="3.30.2390.10">
    <property type="entry name" value="TTHA1013-like"/>
    <property type="match status" value="1"/>
</dbReference>
<name>A0A154WEZ5_9PROT</name>
<dbReference type="Pfam" id="PF08972">
    <property type="entry name" value="DUF1902"/>
    <property type="match status" value="1"/>
</dbReference>
<dbReference type="InterPro" id="IPR035069">
    <property type="entry name" value="TTHA1013/TTHA0281-like"/>
</dbReference>
<evidence type="ECO:0000313" key="2">
    <source>
        <dbReference type="EMBL" id="KZD12094.1"/>
    </source>
</evidence>
<keyword evidence="3" id="KW-1185">Reference proteome</keyword>
<feature type="domain" description="DUF1902" evidence="1">
    <location>
        <begin position="7"/>
        <end position="78"/>
    </location>
</feature>
<proteinExistence type="predicted"/>
<gene>
    <name evidence="2" type="ORF">AUP43_05515</name>
</gene>